<name>A0A426YCQ6_ENSVE</name>
<comment type="caution">
    <text evidence="2">The sequence shown here is derived from an EMBL/GenBank/DDBJ whole genome shotgun (WGS) entry which is preliminary data.</text>
</comment>
<dbReference type="AlphaFoldDB" id="A0A426YCQ6"/>
<accession>A0A426YCQ6</accession>
<evidence type="ECO:0000313" key="2">
    <source>
        <dbReference type="EMBL" id="RRT49514.1"/>
    </source>
</evidence>
<dbReference type="EMBL" id="AMZH03013301">
    <property type="protein sequence ID" value="RRT49514.1"/>
    <property type="molecule type" value="Genomic_DNA"/>
</dbReference>
<sequence length="108" mass="11568">MAVRKEKGAKAPRPPIGKPALGAAACSAVPTGVATYNATPTSSDRLRAQCPWAGLRTRWSHKVASPARRGCRSKAVAPGRGQRRRRHSEGEGGLGHLFKIKMVMPLKM</sequence>
<reference evidence="2 3" key="1">
    <citation type="journal article" date="2014" name="Agronomy (Basel)">
        <title>A Draft Genome Sequence for Ensete ventricosum, the Drought-Tolerant Tree Against Hunger.</title>
        <authorList>
            <person name="Harrison J."/>
            <person name="Moore K.A."/>
            <person name="Paszkiewicz K."/>
            <person name="Jones T."/>
            <person name="Grant M."/>
            <person name="Ambacheew D."/>
            <person name="Muzemil S."/>
            <person name="Studholme D.J."/>
        </authorList>
    </citation>
    <scope>NUCLEOTIDE SEQUENCE [LARGE SCALE GENOMIC DNA]</scope>
</reference>
<evidence type="ECO:0000313" key="3">
    <source>
        <dbReference type="Proteomes" id="UP000287651"/>
    </source>
</evidence>
<organism evidence="2 3">
    <name type="scientific">Ensete ventricosum</name>
    <name type="common">Abyssinian banana</name>
    <name type="synonym">Musa ensete</name>
    <dbReference type="NCBI Taxonomy" id="4639"/>
    <lineage>
        <taxon>Eukaryota</taxon>
        <taxon>Viridiplantae</taxon>
        <taxon>Streptophyta</taxon>
        <taxon>Embryophyta</taxon>
        <taxon>Tracheophyta</taxon>
        <taxon>Spermatophyta</taxon>
        <taxon>Magnoliopsida</taxon>
        <taxon>Liliopsida</taxon>
        <taxon>Zingiberales</taxon>
        <taxon>Musaceae</taxon>
        <taxon>Ensete</taxon>
    </lineage>
</organism>
<evidence type="ECO:0000256" key="1">
    <source>
        <dbReference type="SAM" id="MobiDB-lite"/>
    </source>
</evidence>
<protein>
    <submittedName>
        <fullName evidence="2">Uncharacterized protein</fullName>
    </submittedName>
</protein>
<proteinExistence type="predicted"/>
<gene>
    <name evidence="2" type="ORF">B296_00041300</name>
</gene>
<feature type="region of interest" description="Disordered" evidence="1">
    <location>
        <begin position="64"/>
        <end position="93"/>
    </location>
</feature>
<dbReference type="Proteomes" id="UP000287651">
    <property type="component" value="Unassembled WGS sequence"/>
</dbReference>